<evidence type="ECO:0000313" key="3">
    <source>
        <dbReference type="Proteomes" id="UP000638570"/>
    </source>
</evidence>
<protein>
    <submittedName>
        <fullName evidence="2">DUF2939 domain-containing protein</fullName>
    </submittedName>
</protein>
<evidence type="ECO:0000256" key="1">
    <source>
        <dbReference type="SAM" id="MobiDB-lite"/>
    </source>
</evidence>
<feature type="region of interest" description="Disordered" evidence="1">
    <location>
        <begin position="106"/>
        <end position="140"/>
    </location>
</feature>
<keyword evidence="3" id="KW-1185">Reference proteome</keyword>
<dbReference type="InterPro" id="IPR021330">
    <property type="entry name" value="DUF2939"/>
</dbReference>
<comment type="caution">
    <text evidence="2">The sequence shown here is derived from an EMBL/GenBank/DDBJ whole genome shotgun (WGS) entry which is preliminary data.</text>
</comment>
<sequence>MRTLKLVFVLAAVLALGYGVAAPWITVYQIREAADNRDGRALAEHVEFDSVRQSLKDQLNARMLRELGDDIRQNPLAALGAAFANVVVDGLVDTYVTPAGIEQLMRGETPAPGIPRSEPPPAGNGNDTGKPGPERRKPFSDAAMGYRSLNHFVVTMTDDSGKQAEFILSRRGLGWKLTAIVLPLD</sequence>
<reference evidence="3" key="1">
    <citation type="submission" date="2021-01" db="EMBL/GenBank/DDBJ databases">
        <title>Genome public.</title>
        <authorList>
            <person name="Liu C."/>
            <person name="Sun Q."/>
        </authorList>
    </citation>
    <scope>NUCLEOTIDE SEQUENCE [LARGE SCALE GENOMIC DNA]</scope>
    <source>
        <strain evidence="3">CGMCC 1.18722</strain>
    </source>
</reference>
<dbReference type="RefSeq" id="WP_202082579.1">
    <property type="nucleotide sequence ID" value="NZ_JAERTZ010000012.1"/>
</dbReference>
<organism evidence="2 3">
    <name type="scientific">Zobellella iuensis</name>
    <dbReference type="NCBI Taxonomy" id="2803811"/>
    <lineage>
        <taxon>Bacteria</taxon>
        <taxon>Pseudomonadati</taxon>
        <taxon>Pseudomonadota</taxon>
        <taxon>Gammaproteobacteria</taxon>
        <taxon>Aeromonadales</taxon>
        <taxon>Aeromonadaceae</taxon>
        <taxon>Zobellella</taxon>
    </lineage>
</organism>
<name>A0ABS1QP02_9GAMM</name>
<proteinExistence type="predicted"/>
<accession>A0ABS1QP02</accession>
<evidence type="ECO:0000313" key="2">
    <source>
        <dbReference type="EMBL" id="MBL1376584.1"/>
    </source>
</evidence>
<gene>
    <name evidence="2" type="ORF">JKV55_04430</name>
</gene>
<dbReference type="Pfam" id="PF11159">
    <property type="entry name" value="DUF2939"/>
    <property type="match status" value="1"/>
</dbReference>
<dbReference type="Proteomes" id="UP000638570">
    <property type="component" value="Unassembled WGS sequence"/>
</dbReference>
<dbReference type="EMBL" id="JAERTZ010000012">
    <property type="protein sequence ID" value="MBL1376584.1"/>
    <property type="molecule type" value="Genomic_DNA"/>
</dbReference>